<dbReference type="GeneID" id="19403278"/>
<protein>
    <submittedName>
        <fullName evidence="1">Uncharacterized protein</fullName>
    </submittedName>
</protein>
<dbReference type="EMBL" id="KB908626">
    <property type="protein sequence ID" value="EOA85854.1"/>
    <property type="molecule type" value="Genomic_DNA"/>
</dbReference>
<dbReference type="Proteomes" id="UP000016935">
    <property type="component" value="Unassembled WGS sequence"/>
</dbReference>
<sequence length="184" mass="19854">MVVVGKATDTNHLYLSSTLQRKPPTPDLINNLDQQAASMKYSIVLSVMSTLAAAAPLAINNPPIVTIALIDEPTCKALNANFTQPPGTSTNNPIGPWMMEIPLDVMQDFSKKPQQIVEIDVQHITAGIESHGFEVMADDPAVVCDVGVAAANDILVKMGSGRTRVTNLEYAQVTSLYCYKRLSI</sequence>
<dbReference type="RefSeq" id="XP_008026376.1">
    <property type="nucleotide sequence ID" value="XM_008028185.1"/>
</dbReference>
<name>R0K8R6_EXST2</name>
<reference evidence="1 2" key="1">
    <citation type="journal article" date="2012" name="PLoS Pathog.">
        <title>Diverse lifestyles and strategies of plant pathogenesis encoded in the genomes of eighteen Dothideomycetes fungi.</title>
        <authorList>
            <person name="Ohm R.A."/>
            <person name="Feau N."/>
            <person name="Henrissat B."/>
            <person name="Schoch C.L."/>
            <person name="Horwitz B.A."/>
            <person name="Barry K.W."/>
            <person name="Condon B.J."/>
            <person name="Copeland A.C."/>
            <person name="Dhillon B."/>
            <person name="Glaser F."/>
            <person name="Hesse C.N."/>
            <person name="Kosti I."/>
            <person name="LaButti K."/>
            <person name="Lindquist E.A."/>
            <person name="Lucas S."/>
            <person name="Salamov A.A."/>
            <person name="Bradshaw R.E."/>
            <person name="Ciuffetti L."/>
            <person name="Hamelin R.C."/>
            <person name="Kema G.H.J."/>
            <person name="Lawrence C."/>
            <person name="Scott J.A."/>
            <person name="Spatafora J.W."/>
            <person name="Turgeon B.G."/>
            <person name="de Wit P.J.G.M."/>
            <person name="Zhong S."/>
            <person name="Goodwin S.B."/>
            <person name="Grigoriev I.V."/>
        </authorList>
    </citation>
    <scope>NUCLEOTIDE SEQUENCE [LARGE SCALE GENOMIC DNA]</scope>
    <source>
        <strain evidence="2">28A</strain>
    </source>
</reference>
<evidence type="ECO:0000313" key="2">
    <source>
        <dbReference type="Proteomes" id="UP000016935"/>
    </source>
</evidence>
<reference evidence="1 2" key="2">
    <citation type="journal article" date="2013" name="PLoS Genet.">
        <title>Comparative genome structure, secondary metabolite, and effector coding capacity across Cochliobolus pathogens.</title>
        <authorList>
            <person name="Condon B.J."/>
            <person name="Leng Y."/>
            <person name="Wu D."/>
            <person name="Bushley K.E."/>
            <person name="Ohm R.A."/>
            <person name="Otillar R."/>
            <person name="Martin J."/>
            <person name="Schackwitz W."/>
            <person name="Grimwood J."/>
            <person name="MohdZainudin N."/>
            <person name="Xue C."/>
            <person name="Wang R."/>
            <person name="Manning V.A."/>
            <person name="Dhillon B."/>
            <person name="Tu Z.J."/>
            <person name="Steffenson B.J."/>
            <person name="Salamov A."/>
            <person name="Sun H."/>
            <person name="Lowry S."/>
            <person name="LaButti K."/>
            <person name="Han J."/>
            <person name="Copeland A."/>
            <person name="Lindquist E."/>
            <person name="Barry K."/>
            <person name="Schmutz J."/>
            <person name="Baker S.E."/>
            <person name="Ciuffetti L.M."/>
            <person name="Grigoriev I.V."/>
            <person name="Zhong S."/>
            <person name="Turgeon B.G."/>
        </authorList>
    </citation>
    <scope>NUCLEOTIDE SEQUENCE [LARGE SCALE GENOMIC DNA]</scope>
    <source>
        <strain evidence="2">28A</strain>
    </source>
</reference>
<dbReference type="HOGENOM" id="CLU_1469082_0_0_1"/>
<evidence type="ECO:0000313" key="1">
    <source>
        <dbReference type="EMBL" id="EOA85854.1"/>
    </source>
</evidence>
<organism evidence="1 2">
    <name type="scientific">Exserohilum turcicum (strain 28A)</name>
    <name type="common">Northern leaf blight fungus</name>
    <name type="synonym">Setosphaeria turcica</name>
    <dbReference type="NCBI Taxonomy" id="671987"/>
    <lineage>
        <taxon>Eukaryota</taxon>
        <taxon>Fungi</taxon>
        <taxon>Dikarya</taxon>
        <taxon>Ascomycota</taxon>
        <taxon>Pezizomycotina</taxon>
        <taxon>Dothideomycetes</taxon>
        <taxon>Pleosporomycetidae</taxon>
        <taxon>Pleosporales</taxon>
        <taxon>Pleosporineae</taxon>
        <taxon>Pleosporaceae</taxon>
        <taxon>Exserohilum</taxon>
    </lineage>
</organism>
<accession>R0K8R6</accession>
<dbReference type="AlphaFoldDB" id="R0K8R6"/>
<proteinExistence type="predicted"/>
<keyword evidence="2" id="KW-1185">Reference proteome</keyword>
<gene>
    <name evidence="1" type="ORF">SETTUDRAFT_28818</name>
</gene>